<dbReference type="Pfam" id="PF22352">
    <property type="entry name" value="K319L-like_PKD"/>
    <property type="match status" value="2"/>
</dbReference>
<accession>A0AAW3MQ72</accession>
<keyword evidence="4" id="KW-1185">Reference proteome</keyword>
<evidence type="ECO:0000313" key="3">
    <source>
        <dbReference type="EMBL" id="KVP89339.1"/>
    </source>
</evidence>
<dbReference type="EMBL" id="LPBJ01000095">
    <property type="protein sequence ID" value="KVP89339.1"/>
    <property type="molecule type" value="Genomic_DNA"/>
</dbReference>
<organism evidence="3 4">
    <name type="scientific">Burkholderia ubonensis</name>
    <dbReference type="NCBI Taxonomy" id="101571"/>
    <lineage>
        <taxon>Bacteria</taxon>
        <taxon>Pseudomonadati</taxon>
        <taxon>Pseudomonadota</taxon>
        <taxon>Betaproteobacteria</taxon>
        <taxon>Burkholderiales</taxon>
        <taxon>Burkholderiaceae</taxon>
        <taxon>Burkholderia</taxon>
        <taxon>Burkholderia cepacia complex</taxon>
    </lineage>
</organism>
<dbReference type="Proteomes" id="UP000056453">
    <property type="component" value="Unassembled WGS sequence"/>
</dbReference>
<gene>
    <name evidence="3" type="ORF">WJ96_20290</name>
</gene>
<evidence type="ECO:0000259" key="2">
    <source>
        <dbReference type="SMART" id="SM00495"/>
    </source>
</evidence>
<reference evidence="3 4" key="1">
    <citation type="submission" date="2015-11" db="EMBL/GenBank/DDBJ databases">
        <title>Expanding the genomic diversity of Burkholderia species for the development of highly accurate diagnostics.</title>
        <authorList>
            <person name="Sahl J."/>
            <person name="Keim P."/>
            <person name="Wagner D."/>
        </authorList>
    </citation>
    <scope>NUCLEOTIDE SEQUENCE [LARGE SCALE GENOMIC DNA]</scope>
    <source>
        <strain evidence="3 4">MSMB1808WGS</strain>
    </source>
</reference>
<dbReference type="PANTHER" id="PTHR34823:SF1">
    <property type="entry name" value="CHITIN-BINDING TYPE-4 DOMAIN-CONTAINING PROTEIN"/>
    <property type="match status" value="1"/>
</dbReference>
<comment type="caution">
    <text evidence="3">The sequence shown here is derived from an EMBL/GenBank/DDBJ whole genome shotgun (WGS) entry which is preliminary data.</text>
</comment>
<dbReference type="GO" id="GO:0005975">
    <property type="term" value="P:carbohydrate metabolic process"/>
    <property type="evidence" value="ECO:0007669"/>
    <property type="project" value="InterPro"/>
</dbReference>
<feature type="region of interest" description="Disordered" evidence="1">
    <location>
        <begin position="732"/>
        <end position="757"/>
    </location>
</feature>
<feature type="domain" description="Chitin-binding type-3" evidence="2">
    <location>
        <begin position="751"/>
        <end position="802"/>
    </location>
</feature>
<evidence type="ECO:0000256" key="1">
    <source>
        <dbReference type="SAM" id="MobiDB-lite"/>
    </source>
</evidence>
<dbReference type="AlphaFoldDB" id="A0AAW3MQ72"/>
<feature type="region of interest" description="Disordered" evidence="1">
    <location>
        <begin position="632"/>
        <end position="654"/>
    </location>
</feature>
<dbReference type="GO" id="GO:0005576">
    <property type="term" value="C:extracellular region"/>
    <property type="evidence" value="ECO:0007669"/>
    <property type="project" value="InterPro"/>
</dbReference>
<name>A0AAW3MQ72_9BURK</name>
<dbReference type="Pfam" id="PF02010">
    <property type="entry name" value="REJ"/>
    <property type="match status" value="1"/>
</dbReference>
<dbReference type="SMART" id="SM00495">
    <property type="entry name" value="ChtBD3"/>
    <property type="match status" value="1"/>
</dbReference>
<dbReference type="Gene3D" id="2.60.40.10">
    <property type="entry name" value="Immunoglobulins"/>
    <property type="match status" value="3"/>
</dbReference>
<dbReference type="InterPro" id="IPR002859">
    <property type="entry name" value="PKD/REJ-like"/>
</dbReference>
<dbReference type="PANTHER" id="PTHR34823">
    <property type="entry name" value="GLCNAC-BINDING PROTEIN A"/>
    <property type="match status" value="1"/>
</dbReference>
<dbReference type="GO" id="GO:0004553">
    <property type="term" value="F:hydrolase activity, hydrolyzing O-glycosyl compounds"/>
    <property type="evidence" value="ECO:0007669"/>
    <property type="project" value="InterPro"/>
</dbReference>
<dbReference type="InterPro" id="IPR051024">
    <property type="entry name" value="GlcNAc_Chitin_IntDeg"/>
</dbReference>
<dbReference type="InterPro" id="IPR003610">
    <property type="entry name" value="CBM5/12"/>
</dbReference>
<dbReference type="InterPro" id="IPR013783">
    <property type="entry name" value="Ig-like_fold"/>
</dbReference>
<protein>
    <recommendedName>
        <fullName evidence="2">Chitin-binding type-3 domain-containing protein</fullName>
    </recommendedName>
</protein>
<proteinExistence type="predicted"/>
<dbReference type="GO" id="GO:0030246">
    <property type="term" value="F:carbohydrate binding"/>
    <property type="evidence" value="ECO:0007669"/>
    <property type="project" value="InterPro"/>
</dbReference>
<sequence>MVCKLNGAPTVIASETITRPPELPHAAVVVGKDAGYSAAVQVLKTELDRSQGQQVPELSQFASRAAERMSESDRQQLSTAELDTLTRYERFRQGVAAIDNWVAAFVKSGGDKRQVTAQETHELDALMQQYGLQQPSNGSTIKIQGKCLATDPDRPGALKFTGDCDTPAAKSWVMDSKGRIASLARIGTCIAGRNDGETGAPLESCDNAQSWGFVNWGGHTFVKRDAKVFERNAATDRLTINSSWIDSSSQYVDGPAKNVDPLLEALSYPTWSIVDRVLHPGAIAVAGPERTVVATGNVAYAYELNGANSKGKSLKYRWRLANGAQGFSVRNADQANAEAIVSKDTTGEGVYELTVTDESGKTASARTKVIAVAPQVTLSKGAAVGSYSASANFGSVDYTWTFVDASGKQIATGKGVSWQAPADLAVGVYKLTVQGYSSSGERRATAEQNVIVEGAPPVAVAGPARTVVATSNFSYAYGLNGSESSEPSGKTLKYHWRLANDAKGFGVRNADQANAEAIVSKDTTGEGVYELTVTNESGKSASARTKVIAVAPQVTLSKGAAAGSYSASANFGSVDYTWTLADASGKHVATGQGANWQAPADLAVGVYKLTVQGYSSSGERRATAEQSLTVEKKAEPAPAPVTARITGPDEATSGEKITLDASNSSVPSNPDDVVYHWIISPASLRDESGSNFAGRRVVIQAPDAGLSSTVTAKLSVYTRDRQTDTTTKTIAVKPGAGDASKSTESADAPPSPAYRPGLAYQGGDVVTNRGQRYECKPFPYSSWCGQAPSAYEPGVGYAWTDAWKALPTQTSK</sequence>
<evidence type="ECO:0000313" key="4">
    <source>
        <dbReference type="Proteomes" id="UP000056453"/>
    </source>
</evidence>